<feature type="region of interest" description="Disordered" evidence="1">
    <location>
        <begin position="34"/>
        <end position="168"/>
    </location>
</feature>
<dbReference type="EMBL" id="CAUJNA010003751">
    <property type="protein sequence ID" value="CAJ1409111.1"/>
    <property type="molecule type" value="Genomic_DNA"/>
</dbReference>
<organism evidence="2 3">
    <name type="scientific">Effrenium voratum</name>
    <dbReference type="NCBI Taxonomy" id="2562239"/>
    <lineage>
        <taxon>Eukaryota</taxon>
        <taxon>Sar</taxon>
        <taxon>Alveolata</taxon>
        <taxon>Dinophyceae</taxon>
        <taxon>Suessiales</taxon>
        <taxon>Symbiodiniaceae</taxon>
        <taxon>Effrenium</taxon>
    </lineage>
</organism>
<dbReference type="Proteomes" id="UP001178507">
    <property type="component" value="Unassembled WGS sequence"/>
</dbReference>
<sequence>MDSCPDLEIKASNDGRPLNANAVVMAKLRKERERLKSQGIRLKESSQQGKKAWSPRSHKRPSSNDRSRTRSPSHRRSEDSYTPRSQPQDGDDRAAPEGVDIVGADMQGENERGRRRSESISRSRSDSRSAEPGTGPEHTRRVVVNQAEGREDASSLLEMSNLPDLSCKGKGASQYLADLLNPSLKTLPDFNKEQGGEPVQKVWETGKAASFFLQIQNPVLAESAQRTLNGLEFCGNKLQVQSVPKEAETGA</sequence>
<accession>A0AA36JQ24</accession>
<evidence type="ECO:0000313" key="2">
    <source>
        <dbReference type="EMBL" id="CAJ1409111.1"/>
    </source>
</evidence>
<feature type="compositionally biased region" description="Basic and acidic residues" evidence="1">
    <location>
        <begin position="109"/>
        <end position="129"/>
    </location>
</feature>
<reference evidence="2" key="1">
    <citation type="submission" date="2023-08" db="EMBL/GenBank/DDBJ databases">
        <authorList>
            <person name="Chen Y."/>
            <person name="Shah S."/>
            <person name="Dougan E. K."/>
            <person name="Thang M."/>
            <person name="Chan C."/>
        </authorList>
    </citation>
    <scope>NUCLEOTIDE SEQUENCE</scope>
</reference>
<evidence type="ECO:0000256" key="1">
    <source>
        <dbReference type="SAM" id="MobiDB-lite"/>
    </source>
</evidence>
<evidence type="ECO:0000313" key="3">
    <source>
        <dbReference type="Proteomes" id="UP001178507"/>
    </source>
</evidence>
<protein>
    <submittedName>
        <fullName evidence="2">Uncharacterized protein</fullName>
    </submittedName>
</protein>
<comment type="caution">
    <text evidence="2">The sequence shown here is derived from an EMBL/GenBank/DDBJ whole genome shotgun (WGS) entry which is preliminary data.</text>
</comment>
<proteinExistence type="predicted"/>
<keyword evidence="3" id="KW-1185">Reference proteome</keyword>
<name>A0AA36JQ24_9DINO</name>
<feature type="compositionally biased region" description="Basic and acidic residues" evidence="1">
    <location>
        <begin position="34"/>
        <end position="44"/>
    </location>
</feature>
<dbReference type="AlphaFoldDB" id="A0AA36JQ24"/>
<gene>
    <name evidence="2" type="ORF">EVOR1521_LOCUS30289</name>
</gene>